<name>A0ABY4VQN1_9BURK</name>
<organism evidence="2 3">
    <name type="scientific">Cupriavidus gilardii</name>
    <dbReference type="NCBI Taxonomy" id="82541"/>
    <lineage>
        <taxon>Bacteria</taxon>
        <taxon>Pseudomonadati</taxon>
        <taxon>Pseudomonadota</taxon>
        <taxon>Betaproteobacteria</taxon>
        <taxon>Burkholderiales</taxon>
        <taxon>Burkholderiaceae</taxon>
        <taxon>Cupriavidus</taxon>
    </lineage>
</organism>
<feature type="domain" description="NodB homology" evidence="1">
    <location>
        <begin position="254"/>
        <end position="356"/>
    </location>
</feature>
<dbReference type="InterPro" id="IPR002509">
    <property type="entry name" value="NODB_dom"/>
</dbReference>
<keyword evidence="3" id="KW-1185">Reference proteome</keyword>
<dbReference type="Pfam" id="PF01522">
    <property type="entry name" value="Polysacc_deac_1"/>
    <property type="match status" value="1"/>
</dbReference>
<dbReference type="SUPFAM" id="SSF88713">
    <property type="entry name" value="Glycoside hydrolase/deacetylase"/>
    <property type="match status" value="1"/>
</dbReference>
<protein>
    <submittedName>
        <fullName evidence="2">Polysaccharide deacetylase family protein</fullName>
    </submittedName>
</protein>
<dbReference type="Gene3D" id="3.20.20.370">
    <property type="entry name" value="Glycoside hydrolase/deacetylase"/>
    <property type="match status" value="1"/>
</dbReference>
<evidence type="ECO:0000313" key="2">
    <source>
        <dbReference type="EMBL" id="USE79592.1"/>
    </source>
</evidence>
<reference evidence="2" key="1">
    <citation type="submission" date="2022-06" db="EMBL/GenBank/DDBJ databases">
        <title>Complete genome sequence and characterization of Cupriavidus gilardii QJ1 isolated from contaminating cells.</title>
        <authorList>
            <person name="Qi J."/>
        </authorList>
    </citation>
    <scope>NUCLEOTIDE SEQUENCE</scope>
    <source>
        <strain evidence="2">QJ1</strain>
    </source>
</reference>
<proteinExistence type="predicted"/>
<dbReference type="RefSeq" id="WP_252253018.1">
    <property type="nucleotide sequence ID" value="NZ_CP098736.1"/>
</dbReference>
<evidence type="ECO:0000259" key="1">
    <source>
        <dbReference type="Pfam" id="PF01522"/>
    </source>
</evidence>
<gene>
    <name evidence="2" type="ORF">NDR89_23700</name>
</gene>
<sequence length="520" mass="56332">MIGVAFPYPARATGQLVLAALRRSVSASQAAALSRGALASVSTLVAVDMPDAWTDDLIAWLARGRRKLIVLGRISDVLARHLGWQPSALPDALERASRSEPAPRSGMAASRAAVRYGAAAAALGLPAWHRPFERFDFADEWNNLGYGAIRADGSCWSIAVGMDTGADELAAIEIDGRRQGSYAALARRDDASVLWFNRAAGPCDSWEWRIVEQFLSAHGAETLPCHPVLSEVPWGHDAAITSRLDCDEDVESARPLWDAYREAGVPFSLAVHTSTLADERQHGLLRELIADGGAVLSHTATHAPQWGGSYEAALHEGWASAHRLHAVTGREVRYAVSPFHQTPRYALHALADLGYAGCIGGIIRNDPEFVLARGGELAGLPAGFVGHSQQCMLHGDCLLAEGDPLAVYREAFDRAHATGTLFGYLDHPFSARYAYGWADEAARIDAHRQLIAHIRARAQSPLFLHEEAAMDFLQYRAQASVREEEGAYRVAVPVGASNGLQLAIEYHGRRMCATGWEASR</sequence>
<dbReference type="Proteomes" id="UP001056648">
    <property type="component" value="Chromosome 2"/>
</dbReference>
<accession>A0ABY4VQN1</accession>
<dbReference type="EMBL" id="CP098736">
    <property type="protein sequence ID" value="USE79592.1"/>
    <property type="molecule type" value="Genomic_DNA"/>
</dbReference>
<dbReference type="InterPro" id="IPR011330">
    <property type="entry name" value="Glyco_hydro/deAcase_b/a-brl"/>
</dbReference>
<evidence type="ECO:0000313" key="3">
    <source>
        <dbReference type="Proteomes" id="UP001056648"/>
    </source>
</evidence>